<dbReference type="PIRSF" id="PIRSF010256">
    <property type="entry name" value="CoxE_vWa"/>
    <property type="match status" value="1"/>
</dbReference>
<feature type="compositionally biased region" description="Acidic residues" evidence="1">
    <location>
        <begin position="87"/>
        <end position="99"/>
    </location>
</feature>
<feature type="compositionally biased region" description="Gly residues" evidence="1">
    <location>
        <begin position="102"/>
        <end position="117"/>
    </location>
</feature>
<proteinExistence type="predicted"/>
<accession>E0Y050</accession>
<sequence length="493" mass="55308">MDSTLVDFVKALRTAEIKVSPAETLDAMECLDLVGITDRNFLKDSLALVLSKTPEEKEAFDACFDRFFAFESFRQIGPDGEYTHDVDEGDAEAEGEQAEGEGSQGGSGEGQGGGAGGEEASESDSNEPLDTSLDPESLLGQLLLSGSRTELVVSMAEAGRTAEVNQIVVFTQKGLYTRKIMDAMGLKGLQDEIGMLQANEREGAGQIPQNHLAKRLTKARDHLREQVRDYVEKQFFLHADESGKQLREELLKKVKLSNLEKRNFKDVQEIVFKMAKKLVAIHSKRRKTYKRGQLDVRKTLRHNMQYDGMLFDIHWKAHKVDRPKVMCICDVSGSVSNYSRFLLMFLYSLADVIPKVRSFAFSSDLGEVTSLFQNSQVEEAMARTMRDYGNGSTDYGRMFMDFKNHCMDDVDNKTTIIILGDARNNFGDPKAEILREMYDKSKRVIWLNPEPRSSWTVGDAEMGKYGPACHQAEVCNSLTHLERVVSNLLKTAT</sequence>
<evidence type="ECO:0000256" key="1">
    <source>
        <dbReference type="SAM" id="MobiDB-lite"/>
    </source>
</evidence>
<dbReference type="AlphaFoldDB" id="E0Y050"/>
<feature type="region of interest" description="Disordered" evidence="1">
    <location>
        <begin position="79"/>
        <end position="134"/>
    </location>
</feature>
<dbReference type="SUPFAM" id="SSF53300">
    <property type="entry name" value="vWA-like"/>
    <property type="match status" value="1"/>
</dbReference>
<dbReference type="Pfam" id="PF05762">
    <property type="entry name" value="VWA_CoxE"/>
    <property type="match status" value="1"/>
</dbReference>
<name>E0Y050_9GAMM</name>
<dbReference type="InterPro" id="IPR008912">
    <property type="entry name" value="Uncharacterised_CoxE"/>
</dbReference>
<organism evidence="2">
    <name type="scientific">uncultured gamma proteobacterium EB000_65A11</name>
    <dbReference type="NCBI Taxonomy" id="710972"/>
    <lineage>
        <taxon>Bacteria</taxon>
        <taxon>Pseudomonadati</taxon>
        <taxon>Pseudomonadota</taxon>
        <taxon>Gammaproteobacteria</taxon>
        <taxon>environmental samples</taxon>
    </lineage>
</organism>
<evidence type="ECO:0000313" key="2">
    <source>
        <dbReference type="EMBL" id="ADI20041.1"/>
    </source>
</evidence>
<dbReference type="InterPro" id="IPR036465">
    <property type="entry name" value="vWFA_dom_sf"/>
</dbReference>
<reference evidence="2" key="1">
    <citation type="journal article" date="2011" name="Environ. Microbiol.">
        <title>Time-series analyses of Monterey Bay coastal microbial picoplankton using a 'genome proxy' microarray.</title>
        <authorList>
            <person name="Rich V.I."/>
            <person name="Pham V.D."/>
            <person name="Eppley J."/>
            <person name="Shi Y."/>
            <person name="DeLong E.F."/>
        </authorList>
    </citation>
    <scope>NUCLEOTIDE SEQUENCE</scope>
</reference>
<protein>
    <submittedName>
        <fullName evidence="2">Protein containing von willebrand factor type a (Vwa) domain-protein</fullName>
    </submittedName>
</protein>
<dbReference type="PANTHER" id="PTHR39338">
    <property type="entry name" value="BLL5662 PROTEIN-RELATED"/>
    <property type="match status" value="1"/>
</dbReference>
<dbReference type="InterPro" id="IPR011195">
    <property type="entry name" value="UCP010256"/>
</dbReference>
<dbReference type="EMBL" id="GU474936">
    <property type="protein sequence ID" value="ADI20041.1"/>
    <property type="molecule type" value="Genomic_DNA"/>
</dbReference>
<dbReference type="PANTHER" id="PTHR39338:SF5">
    <property type="entry name" value="BLR6139 PROTEIN"/>
    <property type="match status" value="1"/>
</dbReference>